<dbReference type="EMBL" id="JBHLYR010000013">
    <property type="protein sequence ID" value="MFB9991094.1"/>
    <property type="molecule type" value="Genomic_DNA"/>
</dbReference>
<dbReference type="Pfam" id="PF13529">
    <property type="entry name" value="Peptidase_C39_2"/>
    <property type="match status" value="1"/>
</dbReference>
<dbReference type="PROSITE" id="PS50990">
    <property type="entry name" value="PEPTIDASE_C39"/>
    <property type="match status" value="1"/>
</dbReference>
<proteinExistence type="predicted"/>
<dbReference type="Proteomes" id="UP001589733">
    <property type="component" value="Unassembled WGS sequence"/>
</dbReference>
<dbReference type="InterPro" id="IPR039564">
    <property type="entry name" value="Peptidase_C39-like"/>
</dbReference>
<dbReference type="InterPro" id="IPR005074">
    <property type="entry name" value="Peptidase_C39"/>
</dbReference>
<name>A0ABV6AUC0_9DEIO</name>
<dbReference type="RefSeq" id="WP_380005688.1">
    <property type="nucleotide sequence ID" value="NZ_JBHLYR010000013.1"/>
</dbReference>
<reference evidence="2 3" key="1">
    <citation type="submission" date="2024-09" db="EMBL/GenBank/DDBJ databases">
        <authorList>
            <person name="Sun Q."/>
            <person name="Mori K."/>
        </authorList>
    </citation>
    <scope>NUCLEOTIDE SEQUENCE [LARGE SCALE GENOMIC DNA]</scope>
    <source>
        <strain evidence="2 3">JCM 13503</strain>
    </source>
</reference>
<dbReference type="Gene3D" id="3.90.70.10">
    <property type="entry name" value="Cysteine proteinases"/>
    <property type="match status" value="1"/>
</dbReference>
<gene>
    <name evidence="2" type="ORF">ACFFLM_03730</name>
</gene>
<organism evidence="2 3">
    <name type="scientific">Deinococcus oregonensis</name>
    <dbReference type="NCBI Taxonomy" id="1805970"/>
    <lineage>
        <taxon>Bacteria</taxon>
        <taxon>Thermotogati</taxon>
        <taxon>Deinococcota</taxon>
        <taxon>Deinococci</taxon>
        <taxon>Deinococcales</taxon>
        <taxon>Deinococcaceae</taxon>
        <taxon>Deinococcus</taxon>
    </lineage>
</organism>
<evidence type="ECO:0000313" key="3">
    <source>
        <dbReference type="Proteomes" id="UP001589733"/>
    </source>
</evidence>
<protein>
    <submittedName>
        <fullName evidence="2">C39 family peptidase</fullName>
    </submittedName>
</protein>
<evidence type="ECO:0000259" key="1">
    <source>
        <dbReference type="PROSITE" id="PS50990"/>
    </source>
</evidence>
<keyword evidence="3" id="KW-1185">Reference proteome</keyword>
<comment type="caution">
    <text evidence="2">The sequence shown here is derived from an EMBL/GenBank/DDBJ whole genome shotgun (WGS) entry which is preliminary data.</text>
</comment>
<evidence type="ECO:0000313" key="2">
    <source>
        <dbReference type="EMBL" id="MFB9991094.1"/>
    </source>
</evidence>
<sequence length="184" mass="20096">MLGAALLGPDASDAQALPVLPPAMRLQTLPFAYQTFNNCGPQAIASVLGYYGQHVSQQQVAVVAKATPRGYMTAEAIERYVARYGLEARRFVGGRRAHLRALVALGVPVIVLQWLGPASTIPHFRVVTGFDDTRQAFRVLDPLYGPQISIPYPLFDQLWTVNHAEFIPVYPPNTARAVRSALGI</sequence>
<accession>A0ABV6AUC0</accession>
<feature type="domain" description="Peptidase C39" evidence="1">
    <location>
        <begin position="34"/>
        <end position="166"/>
    </location>
</feature>